<dbReference type="InterPro" id="IPR050596">
    <property type="entry name" value="AspAT/PAT-like"/>
</dbReference>
<evidence type="ECO:0000259" key="6">
    <source>
        <dbReference type="Pfam" id="PF00155"/>
    </source>
</evidence>
<comment type="similarity">
    <text evidence="2">Belongs to the class-I pyridoxal-phosphate-dependent aminotransferase family.</text>
</comment>
<evidence type="ECO:0000256" key="1">
    <source>
        <dbReference type="ARBA" id="ARBA00001933"/>
    </source>
</evidence>
<evidence type="ECO:0000256" key="2">
    <source>
        <dbReference type="ARBA" id="ARBA00007441"/>
    </source>
</evidence>
<dbReference type="GO" id="GO:0030170">
    <property type="term" value="F:pyridoxal phosphate binding"/>
    <property type="evidence" value="ECO:0007669"/>
    <property type="project" value="InterPro"/>
</dbReference>
<dbReference type="InterPro" id="IPR004839">
    <property type="entry name" value="Aminotransferase_I/II_large"/>
</dbReference>
<dbReference type="AlphaFoldDB" id="A0A2N3Y121"/>
<evidence type="ECO:0000256" key="5">
    <source>
        <dbReference type="ARBA" id="ARBA00022898"/>
    </source>
</evidence>
<dbReference type="GO" id="GO:0008483">
    <property type="term" value="F:transaminase activity"/>
    <property type="evidence" value="ECO:0007669"/>
    <property type="project" value="UniProtKB-KW"/>
</dbReference>
<evidence type="ECO:0000313" key="7">
    <source>
        <dbReference type="EMBL" id="PKW16590.1"/>
    </source>
</evidence>
<comment type="caution">
    <text evidence="7">The sequence shown here is derived from an EMBL/GenBank/DDBJ whole genome shotgun (WGS) entry which is preliminary data.</text>
</comment>
<dbReference type="EMBL" id="PJNB01000001">
    <property type="protein sequence ID" value="PKW16590.1"/>
    <property type="molecule type" value="Genomic_DNA"/>
</dbReference>
<dbReference type="GO" id="GO:0006520">
    <property type="term" value="P:amino acid metabolic process"/>
    <property type="evidence" value="ECO:0007669"/>
    <property type="project" value="InterPro"/>
</dbReference>
<reference evidence="7" key="1">
    <citation type="submission" date="2017-12" db="EMBL/GenBank/DDBJ databases">
        <title>Sequencing the genomes of 1000 Actinobacteria strains.</title>
        <authorList>
            <person name="Klenk H.-P."/>
        </authorList>
    </citation>
    <scope>NUCLEOTIDE SEQUENCE [LARGE SCALE GENOMIC DNA]</scope>
    <source>
        <strain evidence="7">DSM 44228</strain>
    </source>
</reference>
<keyword evidence="3 7" id="KW-0032">Aminotransferase</keyword>
<accession>A0A2N3Y121</accession>
<name>A0A2N3Y121_SACSN</name>
<dbReference type="RefSeq" id="WP_029536103.1">
    <property type="nucleotide sequence ID" value="NZ_CP061007.1"/>
</dbReference>
<proteinExistence type="inferred from homology"/>
<dbReference type="PANTHER" id="PTHR46383">
    <property type="entry name" value="ASPARTATE AMINOTRANSFERASE"/>
    <property type="match status" value="1"/>
</dbReference>
<dbReference type="Pfam" id="PF00155">
    <property type="entry name" value="Aminotran_1_2"/>
    <property type="match status" value="1"/>
</dbReference>
<dbReference type="Proteomes" id="UP000233786">
    <property type="component" value="Unassembled WGS sequence"/>
</dbReference>
<comment type="cofactor">
    <cofactor evidence="1">
        <name>pyridoxal 5'-phosphate</name>
        <dbReference type="ChEBI" id="CHEBI:597326"/>
    </cofactor>
</comment>
<keyword evidence="8" id="KW-1185">Reference proteome</keyword>
<dbReference type="SUPFAM" id="SSF53383">
    <property type="entry name" value="PLP-dependent transferases"/>
    <property type="match status" value="1"/>
</dbReference>
<dbReference type="Gene3D" id="3.40.640.10">
    <property type="entry name" value="Type I PLP-dependent aspartate aminotransferase-like (Major domain)"/>
    <property type="match status" value="1"/>
</dbReference>
<dbReference type="STRING" id="994479.GCA_000194155_07379"/>
<evidence type="ECO:0000256" key="4">
    <source>
        <dbReference type="ARBA" id="ARBA00022679"/>
    </source>
</evidence>
<dbReference type="InterPro" id="IPR015421">
    <property type="entry name" value="PyrdxlP-dep_Trfase_major"/>
</dbReference>
<protein>
    <submittedName>
        <fullName evidence="7">Aspartate aminotransferase</fullName>
    </submittedName>
</protein>
<evidence type="ECO:0000256" key="3">
    <source>
        <dbReference type="ARBA" id="ARBA00022576"/>
    </source>
</evidence>
<dbReference type="InterPro" id="IPR015424">
    <property type="entry name" value="PyrdxlP-dep_Trfase"/>
</dbReference>
<evidence type="ECO:0000313" key="8">
    <source>
        <dbReference type="Proteomes" id="UP000233786"/>
    </source>
</evidence>
<feature type="domain" description="Aminotransferase class I/classII large" evidence="6">
    <location>
        <begin position="34"/>
        <end position="369"/>
    </location>
</feature>
<dbReference type="OrthoDB" id="9763453at2"/>
<gene>
    <name evidence="7" type="ORF">A8926_4432</name>
</gene>
<dbReference type="PANTHER" id="PTHR46383:SF1">
    <property type="entry name" value="ASPARTATE AMINOTRANSFERASE"/>
    <property type="match status" value="1"/>
</dbReference>
<organism evidence="7 8">
    <name type="scientific">Saccharopolyspora spinosa</name>
    <dbReference type="NCBI Taxonomy" id="60894"/>
    <lineage>
        <taxon>Bacteria</taxon>
        <taxon>Bacillati</taxon>
        <taxon>Actinomycetota</taxon>
        <taxon>Actinomycetes</taxon>
        <taxon>Pseudonocardiales</taxon>
        <taxon>Pseudonocardiaceae</taxon>
        <taxon>Saccharopolyspora</taxon>
    </lineage>
</organism>
<sequence>MHTPPAASSAPAARIADLWRNSLRPTTTTPAPGVVSLAMGEPDFDTPPVIVEAAIEALRDGHTHYTDFAGDAELREAIARRAAAIARREITRESIVVTHGASGGLAATVLGLVNPGDRVIIPSPTYSLYADLVRLAGGVPVFLPLRRDFHLDTEALADALPGARLLIVCNPGNPTGAVLRRDELDHVANLLHNTETLLVADEAYEALDWSEHGFVSALSIEALADHLVHVQTYSKTYAMTGWRIGHVTAPPAAAKAIATTARTVNGAPNSAVQRAALAATRHGRALTEPMVAEYRKRRDLMLAALEATPGVDVTAPEGAFYLFIRYHNDIPSASLAESLAGAGVLVRPGAEYGPGGEGHLRLSYAAAPDAITTGCSRLHDFFTAHLPR</sequence>
<keyword evidence="5" id="KW-0663">Pyridoxal phosphate</keyword>
<dbReference type="CDD" id="cd00609">
    <property type="entry name" value="AAT_like"/>
    <property type="match status" value="1"/>
</dbReference>
<keyword evidence="4" id="KW-0808">Transferase</keyword>